<comment type="caution">
    <text evidence="1">The sequence shown here is derived from an EMBL/GenBank/DDBJ whole genome shotgun (WGS) entry which is preliminary data.</text>
</comment>
<name>A0A3L6DN31_MAIZE</name>
<dbReference type="EMBL" id="NCVQ01000009">
    <property type="protein sequence ID" value="PWZ09758.1"/>
    <property type="molecule type" value="Genomic_DNA"/>
</dbReference>
<evidence type="ECO:0000313" key="2">
    <source>
        <dbReference type="Proteomes" id="UP000251960"/>
    </source>
</evidence>
<gene>
    <name evidence="1" type="ORF">Zm00014a_011754</name>
</gene>
<reference evidence="1 2" key="1">
    <citation type="journal article" date="2018" name="Nat. Genet.">
        <title>Extensive intraspecific gene order and gene structural variations between Mo17 and other maize genomes.</title>
        <authorList>
            <person name="Sun S."/>
            <person name="Zhou Y."/>
            <person name="Chen J."/>
            <person name="Shi J."/>
            <person name="Zhao H."/>
            <person name="Zhao H."/>
            <person name="Song W."/>
            <person name="Zhang M."/>
            <person name="Cui Y."/>
            <person name="Dong X."/>
            <person name="Liu H."/>
            <person name="Ma X."/>
            <person name="Jiao Y."/>
            <person name="Wang B."/>
            <person name="Wei X."/>
            <person name="Stein J.C."/>
            <person name="Glaubitz J.C."/>
            <person name="Lu F."/>
            <person name="Yu G."/>
            <person name="Liang C."/>
            <person name="Fengler K."/>
            <person name="Li B."/>
            <person name="Rafalski A."/>
            <person name="Schnable P.S."/>
            <person name="Ware D.H."/>
            <person name="Buckler E.S."/>
            <person name="Lai J."/>
        </authorList>
    </citation>
    <scope>NUCLEOTIDE SEQUENCE [LARGE SCALE GENOMIC DNA]</scope>
    <source>
        <strain evidence="2">cv. Missouri 17</strain>
        <tissue evidence="1">Seedling</tissue>
    </source>
</reference>
<evidence type="ECO:0000313" key="1">
    <source>
        <dbReference type="EMBL" id="PWZ09758.1"/>
    </source>
</evidence>
<accession>A0A3L6DN31</accession>
<dbReference type="Proteomes" id="UP000251960">
    <property type="component" value="Chromosome 8"/>
</dbReference>
<sequence>MQLNNENSWIRLRKT</sequence>
<protein>
    <submittedName>
        <fullName evidence="1">Uncharacterized protein</fullName>
    </submittedName>
</protein>
<proteinExistence type="predicted"/>
<organism evidence="1 2">
    <name type="scientific">Zea mays</name>
    <name type="common">Maize</name>
    <dbReference type="NCBI Taxonomy" id="4577"/>
    <lineage>
        <taxon>Eukaryota</taxon>
        <taxon>Viridiplantae</taxon>
        <taxon>Streptophyta</taxon>
        <taxon>Embryophyta</taxon>
        <taxon>Tracheophyta</taxon>
        <taxon>Spermatophyta</taxon>
        <taxon>Magnoliopsida</taxon>
        <taxon>Liliopsida</taxon>
        <taxon>Poales</taxon>
        <taxon>Poaceae</taxon>
        <taxon>PACMAD clade</taxon>
        <taxon>Panicoideae</taxon>
        <taxon>Andropogonodae</taxon>
        <taxon>Andropogoneae</taxon>
        <taxon>Tripsacinae</taxon>
        <taxon>Zea</taxon>
    </lineage>
</organism>